<reference evidence="2 3" key="1">
    <citation type="submission" date="2010-12" db="EMBL/GenBank/DDBJ databases">
        <authorList>
            <person name="Muzny D."/>
            <person name="Qin X."/>
            <person name="Deng J."/>
            <person name="Jiang H."/>
            <person name="Liu Y."/>
            <person name="Qu J."/>
            <person name="Song X.-Z."/>
            <person name="Zhang L."/>
            <person name="Thornton R."/>
            <person name="Coyle M."/>
            <person name="Francisco L."/>
            <person name="Jackson L."/>
            <person name="Javaid M."/>
            <person name="Korchina V."/>
            <person name="Kovar C."/>
            <person name="Mata R."/>
            <person name="Mathew T."/>
            <person name="Ngo R."/>
            <person name="Nguyen L."/>
            <person name="Nguyen N."/>
            <person name="Okwuonu G."/>
            <person name="Ongeri F."/>
            <person name="Pham C."/>
            <person name="Simmons D."/>
            <person name="Wilczek-Boney K."/>
            <person name="Hale W."/>
            <person name="Jakkamsetti A."/>
            <person name="Pham P."/>
            <person name="Ruth R."/>
            <person name="San Lucas F."/>
            <person name="Warren J."/>
            <person name="Zhang J."/>
            <person name="Zhao Z."/>
            <person name="Zhou C."/>
            <person name="Zhu D."/>
            <person name="Lee S."/>
            <person name="Bess C."/>
            <person name="Blankenburg K."/>
            <person name="Forbes L."/>
            <person name="Fu Q."/>
            <person name="Gubbala S."/>
            <person name="Hirani K."/>
            <person name="Jayaseelan J.C."/>
            <person name="Lara F."/>
            <person name="Munidasa M."/>
            <person name="Palculict T."/>
            <person name="Patil S."/>
            <person name="Pu L.-L."/>
            <person name="Saada N."/>
            <person name="Tang L."/>
            <person name="Weissenberger G."/>
            <person name="Zhu Y."/>
            <person name="Hemphill L."/>
            <person name="Shang Y."/>
            <person name="Youmans B."/>
            <person name="Ayvaz T."/>
            <person name="Ross M."/>
            <person name="Santibanez J."/>
            <person name="Aqrawi P."/>
            <person name="Gross S."/>
            <person name="Joshi V."/>
            <person name="Fowler G."/>
            <person name="Nazareth L."/>
            <person name="Reid J."/>
            <person name="Worley K."/>
            <person name="Petrosino J."/>
            <person name="Highlander S."/>
            <person name="Gibbs R."/>
        </authorList>
    </citation>
    <scope>NUCLEOTIDE SEQUENCE [LARGE SCALE GENOMIC DNA]</scope>
    <source>
        <strain evidence="2 3">DSM 15606</strain>
    </source>
</reference>
<dbReference type="AlphaFoldDB" id="E6MQA8"/>
<protein>
    <submittedName>
        <fullName evidence="2">Uncharacterized protein</fullName>
    </submittedName>
</protein>
<proteinExistence type="predicted"/>
<evidence type="ECO:0000256" key="1">
    <source>
        <dbReference type="SAM" id="MobiDB-lite"/>
    </source>
</evidence>
<keyword evidence="3" id="KW-1185">Reference proteome</keyword>
<evidence type="ECO:0000313" key="2">
    <source>
        <dbReference type="EMBL" id="EFV04189.1"/>
    </source>
</evidence>
<dbReference type="Proteomes" id="UP000003874">
    <property type="component" value="Unassembled WGS sequence"/>
</dbReference>
<dbReference type="EMBL" id="AEQO01000139">
    <property type="protein sequence ID" value="EFV04189.1"/>
    <property type="molecule type" value="Genomic_DNA"/>
</dbReference>
<name>E6MQA8_9BACT</name>
<gene>
    <name evidence="2" type="ORF">HMPREF9420_1676</name>
</gene>
<organism evidence="2 3">
    <name type="scientific">Segatella salivae DSM 15606</name>
    <dbReference type="NCBI Taxonomy" id="888832"/>
    <lineage>
        <taxon>Bacteria</taxon>
        <taxon>Pseudomonadati</taxon>
        <taxon>Bacteroidota</taxon>
        <taxon>Bacteroidia</taxon>
        <taxon>Bacteroidales</taxon>
        <taxon>Prevotellaceae</taxon>
        <taxon>Segatella</taxon>
    </lineage>
</organism>
<feature type="region of interest" description="Disordered" evidence="1">
    <location>
        <begin position="14"/>
        <end position="42"/>
    </location>
</feature>
<sequence length="42" mass="4519">MSLACHGLGIRADLADKGTATSASNEAHRRARKGRSARKMHE</sequence>
<evidence type="ECO:0000313" key="3">
    <source>
        <dbReference type="Proteomes" id="UP000003874"/>
    </source>
</evidence>
<dbReference type="STRING" id="888832.HMPREF9420_1676"/>
<feature type="compositionally biased region" description="Basic residues" evidence="1">
    <location>
        <begin position="29"/>
        <end position="42"/>
    </location>
</feature>
<comment type="caution">
    <text evidence="2">The sequence shown here is derived from an EMBL/GenBank/DDBJ whole genome shotgun (WGS) entry which is preliminary data.</text>
</comment>
<dbReference type="HOGENOM" id="CLU_3255942_0_0_10"/>
<accession>E6MQA8</accession>